<name>A0A941E9Q1_9ACTN</name>
<dbReference type="PROSITE" id="PS50943">
    <property type="entry name" value="HTH_CROC1"/>
    <property type="match status" value="1"/>
</dbReference>
<feature type="compositionally biased region" description="Low complexity" evidence="1">
    <location>
        <begin position="1"/>
        <end position="26"/>
    </location>
</feature>
<dbReference type="Pfam" id="PF01381">
    <property type="entry name" value="HTH_3"/>
    <property type="match status" value="1"/>
</dbReference>
<organism evidence="3 4">
    <name type="scientific">Actinospica acidithermotolerans</name>
    <dbReference type="NCBI Taxonomy" id="2828514"/>
    <lineage>
        <taxon>Bacteria</taxon>
        <taxon>Bacillati</taxon>
        <taxon>Actinomycetota</taxon>
        <taxon>Actinomycetes</taxon>
        <taxon>Catenulisporales</taxon>
        <taxon>Actinospicaceae</taxon>
        <taxon>Actinospica</taxon>
    </lineage>
</organism>
<dbReference type="AlphaFoldDB" id="A0A941E9Q1"/>
<feature type="region of interest" description="Disordered" evidence="1">
    <location>
        <begin position="1"/>
        <end position="36"/>
    </location>
</feature>
<comment type="caution">
    <text evidence="3">The sequence shown here is derived from an EMBL/GenBank/DDBJ whole genome shotgun (WGS) entry which is preliminary data.</text>
</comment>
<dbReference type="EMBL" id="JAGSOH010000037">
    <property type="protein sequence ID" value="MBR7827551.1"/>
    <property type="molecule type" value="Genomic_DNA"/>
</dbReference>
<feature type="domain" description="HTH cro/C1-type" evidence="2">
    <location>
        <begin position="76"/>
        <end position="111"/>
    </location>
</feature>
<evidence type="ECO:0000313" key="4">
    <source>
        <dbReference type="Proteomes" id="UP000676325"/>
    </source>
</evidence>
<dbReference type="RefSeq" id="WP_212518694.1">
    <property type="nucleotide sequence ID" value="NZ_JAGSOH010000037.1"/>
</dbReference>
<evidence type="ECO:0000259" key="2">
    <source>
        <dbReference type="PROSITE" id="PS50943"/>
    </source>
</evidence>
<reference evidence="3" key="1">
    <citation type="submission" date="2021-04" db="EMBL/GenBank/DDBJ databases">
        <title>Genome based classification of Actinospica acidithermotolerans sp. nov., an actinobacterium isolated from an Indonesian hot spring.</title>
        <authorList>
            <person name="Kusuma A.B."/>
            <person name="Putra K.E."/>
            <person name="Nafisah S."/>
            <person name="Loh J."/>
            <person name="Nouioui I."/>
            <person name="Goodfellow M."/>
        </authorList>
    </citation>
    <scope>NUCLEOTIDE SEQUENCE</scope>
    <source>
        <strain evidence="3">MGRD01-02</strain>
    </source>
</reference>
<dbReference type="InterPro" id="IPR001387">
    <property type="entry name" value="Cro/C1-type_HTH"/>
</dbReference>
<protein>
    <submittedName>
        <fullName evidence="3">Helix-turn-helix transcriptional regulator</fullName>
    </submittedName>
</protein>
<evidence type="ECO:0000256" key="1">
    <source>
        <dbReference type="SAM" id="MobiDB-lite"/>
    </source>
</evidence>
<accession>A0A941E9Q1</accession>
<dbReference type="Proteomes" id="UP000676325">
    <property type="component" value="Unassembled WGS sequence"/>
</dbReference>
<dbReference type="GO" id="GO:0003677">
    <property type="term" value="F:DNA binding"/>
    <property type="evidence" value="ECO:0007669"/>
    <property type="project" value="InterPro"/>
</dbReference>
<keyword evidence="4" id="KW-1185">Reference proteome</keyword>
<evidence type="ECO:0000313" key="3">
    <source>
        <dbReference type="EMBL" id="MBR7827551.1"/>
    </source>
</evidence>
<dbReference type="Gene3D" id="1.10.260.40">
    <property type="entry name" value="lambda repressor-like DNA-binding domains"/>
    <property type="match status" value="1"/>
</dbReference>
<dbReference type="InterPro" id="IPR010982">
    <property type="entry name" value="Lambda_DNA-bd_dom_sf"/>
</dbReference>
<sequence>MSKQSAGAGEEPPIPAGPAASAPSDEQQTLPPDNVEPSVIAQRLQFLFDNKRKPDGKKYSYREVLREIDAAGGPSMSVGYLSQLVTGVRTNPMMDAIQALAKFFDVPLSYFDAHENTEETNAQLKLVAALQHAGVQDVAMRTVGLPPESVKLVLGMIDMVREREGLPPAEDPGTTE</sequence>
<proteinExistence type="predicted"/>
<gene>
    <name evidence="3" type="ORF">KDK95_14630</name>
</gene>